<dbReference type="SUPFAM" id="SSF55073">
    <property type="entry name" value="Nucleotide cyclase"/>
    <property type="match status" value="1"/>
</dbReference>
<keyword evidence="1" id="KW-0812">Transmembrane</keyword>
<dbReference type="STRING" id="401562.NS365_17580"/>
<dbReference type="Pfam" id="PF00990">
    <property type="entry name" value="GGDEF"/>
    <property type="match status" value="1"/>
</dbReference>
<gene>
    <name evidence="3" type="ORF">NS226_07935</name>
    <name evidence="4" type="ORF">NS365_17580</name>
</gene>
<keyword evidence="6" id="KW-1185">Reference proteome</keyword>
<protein>
    <recommendedName>
        <fullName evidence="2">GGDEF domain-containing protein</fullName>
    </recommendedName>
</protein>
<dbReference type="EMBL" id="LDQA01000047">
    <property type="protein sequence ID" value="KTR03685.1"/>
    <property type="molecule type" value="Genomic_DNA"/>
</dbReference>
<feature type="transmembrane region" description="Helical" evidence="1">
    <location>
        <begin position="21"/>
        <end position="52"/>
    </location>
</feature>
<dbReference type="SMART" id="SM00267">
    <property type="entry name" value="GGDEF"/>
    <property type="match status" value="1"/>
</dbReference>
<proteinExistence type="predicted"/>
<reference evidence="5 6" key="1">
    <citation type="journal article" date="2016" name="Front. Microbiol.">
        <title>Genomic Resource of Rice Seed Associated Bacteria.</title>
        <authorList>
            <person name="Midha S."/>
            <person name="Bansal K."/>
            <person name="Sharma S."/>
            <person name="Kumar N."/>
            <person name="Patil P.P."/>
            <person name="Chaudhry V."/>
            <person name="Patil P.B."/>
        </authorList>
    </citation>
    <scope>NUCLEOTIDE SEQUENCE [LARGE SCALE GENOMIC DNA]</scope>
    <source>
        <strain evidence="3 5">NS226</strain>
        <strain evidence="4 6">NS365</strain>
    </source>
</reference>
<sequence>MTAGSEPIRARRLFQQEMDETYKTLVSGLAFSLLPSAIMGATIVAVGIFAYLQVGSPAILGAALVGMAASLAKLVVLVAHQLRLRQAVPSVEEARLWELVHTVTTCLVASSVGGLSAGLFARLDAGLHVLGTALVFGYCSGVAMRLFIRPRLAIAAVVIAALPPAISTLVFGSGADRLLGLILLVFLCGSLESIRHIYDVSVQEIESRITMTRLARTDALTGLGNRLALQDLRTLPPPRDEGWMAVHCFDLDEFKSINDRFGHDTGDALLRALAGRVKRLIGEHDIAVRLGGDEFAIIQSGLGGADEAECFAMRLTDHLMQPYDLTGRTVTMRVSHGYAAAPAASVRLDDMLRRADAASYRAKSRGGGVEAALG</sequence>
<dbReference type="NCBIfam" id="TIGR00254">
    <property type="entry name" value="GGDEF"/>
    <property type="match status" value="1"/>
</dbReference>
<evidence type="ECO:0000313" key="6">
    <source>
        <dbReference type="Proteomes" id="UP000078529"/>
    </source>
</evidence>
<dbReference type="PANTHER" id="PTHR44757">
    <property type="entry name" value="DIGUANYLATE CYCLASE DGCP"/>
    <property type="match status" value="1"/>
</dbReference>
<dbReference type="CDD" id="cd01949">
    <property type="entry name" value="GGDEF"/>
    <property type="match status" value="1"/>
</dbReference>
<accession>A0A175RIT7</accession>
<dbReference type="Proteomes" id="UP000078272">
    <property type="component" value="Unassembled WGS sequence"/>
</dbReference>
<dbReference type="InterPro" id="IPR029787">
    <property type="entry name" value="Nucleotide_cyclase"/>
</dbReference>
<feature type="transmembrane region" description="Helical" evidence="1">
    <location>
        <begin position="99"/>
        <end position="121"/>
    </location>
</feature>
<evidence type="ECO:0000313" key="5">
    <source>
        <dbReference type="Proteomes" id="UP000078272"/>
    </source>
</evidence>
<keyword evidence="1" id="KW-1133">Transmembrane helix</keyword>
<dbReference type="AlphaFoldDB" id="A0A175RIT7"/>
<dbReference type="InterPro" id="IPR052155">
    <property type="entry name" value="Biofilm_reg_signaling"/>
</dbReference>
<feature type="transmembrane region" description="Helical" evidence="1">
    <location>
        <begin position="58"/>
        <end position="79"/>
    </location>
</feature>
<evidence type="ECO:0000256" key="1">
    <source>
        <dbReference type="SAM" id="Phobius"/>
    </source>
</evidence>
<evidence type="ECO:0000313" key="3">
    <source>
        <dbReference type="EMBL" id="KTQ96490.1"/>
    </source>
</evidence>
<evidence type="ECO:0000259" key="2">
    <source>
        <dbReference type="PROSITE" id="PS50887"/>
    </source>
</evidence>
<feature type="domain" description="GGDEF" evidence="2">
    <location>
        <begin position="242"/>
        <end position="374"/>
    </location>
</feature>
<dbReference type="PROSITE" id="PS50887">
    <property type="entry name" value="GGDEF"/>
    <property type="match status" value="1"/>
</dbReference>
<feature type="transmembrane region" description="Helical" evidence="1">
    <location>
        <begin position="152"/>
        <end position="172"/>
    </location>
</feature>
<dbReference type="Proteomes" id="UP000078529">
    <property type="component" value="Unassembled WGS sequence"/>
</dbReference>
<evidence type="ECO:0000313" key="4">
    <source>
        <dbReference type="EMBL" id="KTR03685.1"/>
    </source>
</evidence>
<feature type="transmembrane region" description="Helical" evidence="1">
    <location>
        <begin position="127"/>
        <end position="147"/>
    </location>
</feature>
<name>A0A175RIT7_9HYPH</name>
<dbReference type="InterPro" id="IPR043128">
    <property type="entry name" value="Rev_trsase/Diguanyl_cyclase"/>
</dbReference>
<dbReference type="EMBL" id="LDPZ01000015">
    <property type="protein sequence ID" value="KTQ96490.1"/>
    <property type="molecule type" value="Genomic_DNA"/>
</dbReference>
<dbReference type="PANTHER" id="PTHR44757:SF2">
    <property type="entry name" value="BIOFILM ARCHITECTURE MAINTENANCE PROTEIN MBAA"/>
    <property type="match status" value="1"/>
</dbReference>
<comment type="caution">
    <text evidence="4">The sequence shown here is derived from an EMBL/GenBank/DDBJ whole genome shotgun (WGS) entry which is preliminary data.</text>
</comment>
<dbReference type="PATRIC" id="fig|401562.3.peg.914"/>
<dbReference type="Gene3D" id="3.30.70.270">
    <property type="match status" value="1"/>
</dbReference>
<keyword evidence="1" id="KW-0472">Membrane</keyword>
<organism evidence="4 6">
    <name type="scientific">Aureimonas ureilytica</name>
    <dbReference type="NCBI Taxonomy" id="401562"/>
    <lineage>
        <taxon>Bacteria</taxon>
        <taxon>Pseudomonadati</taxon>
        <taxon>Pseudomonadota</taxon>
        <taxon>Alphaproteobacteria</taxon>
        <taxon>Hyphomicrobiales</taxon>
        <taxon>Aurantimonadaceae</taxon>
        <taxon>Aureimonas</taxon>
    </lineage>
</organism>
<dbReference type="RefSeq" id="WP_058601600.1">
    <property type="nucleotide sequence ID" value="NZ_LDPZ01000015.1"/>
</dbReference>
<dbReference type="InterPro" id="IPR000160">
    <property type="entry name" value="GGDEF_dom"/>
</dbReference>